<evidence type="ECO:0000313" key="2">
    <source>
        <dbReference type="EMBL" id="EOQ19680.1"/>
    </source>
</evidence>
<accession>A0A9W5RBU0</accession>
<name>A0A9W5RBU0_BACCE</name>
<dbReference type="EMBL" id="AHFK01000018">
    <property type="protein sequence ID" value="EOQ19680.1"/>
    <property type="molecule type" value="Genomic_DNA"/>
</dbReference>
<proteinExistence type="predicted"/>
<organism evidence="2 3">
    <name type="scientific">Bacillus cereus VD184</name>
    <dbReference type="NCBI Taxonomy" id="1053242"/>
    <lineage>
        <taxon>Bacteria</taxon>
        <taxon>Bacillati</taxon>
        <taxon>Bacillota</taxon>
        <taxon>Bacilli</taxon>
        <taxon>Bacillales</taxon>
        <taxon>Bacillaceae</taxon>
        <taxon>Bacillus</taxon>
        <taxon>Bacillus cereus group</taxon>
    </lineage>
</organism>
<comment type="caution">
    <text evidence="2">The sequence shown here is derived from an EMBL/GenBank/DDBJ whole genome shotgun (WGS) entry which is preliminary data.</text>
</comment>
<keyword evidence="1" id="KW-1133">Transmembrane helix</keyword>
<sequence length="179" mass="19719">MSSLLLAAQSFNVEYFNKYIEYQRENEPSTELANGVLGGIQSYIPIGVNIAFNVFIIGFLFACIVLSAAMITKNAQWQKNAVWGIIFTVVAVLALRLAPLLIITNDIVGIASLMRDIVDFLTAIGIHASIAMLLISLFLGMLHRTFEHPKYFKWSRSLKVGSGLVLFLSIVSPIVIGNI</sequence>
<evidence type="ECO:0000313" key="3">
    <source>
        <dbReference type="Proteomes" id="UP000014028"/>
    </source>
</evidence>
<evidence type="ECO:0000256" key="1">
    <source>
        <dbReference type="SAM" id="Phobius"/>
    </source>
</evidence>
<reference evidence="2 3" key="1">
    <citation type="submission" date="2012-12" db="EMBL/GenBank/DDBJ databases">
        <title>The Genome Sequence of Bacillus cereus VD184.</title>
        <authorList>
            <consortium name="The Broad Institute Genome Sequencing Platform"/>
            <consortium name="The Broad Institute Genome Sequencing Center for Infectious Disease"/>
            <person name="Feldgarden M."/>
            <person name="Van der Auwera G.A."/>
            <person name="Mahillon J."/>
            <person name="Duprez V."/>
            <person name="Timmery S."/>
            <person name="Mattelet C."/>
            <person name="Dierick K."/>
            <person name="Sun M."/>
            <person name="Yu Z."/>
            <person name="Zhu L."/>
            <person name="Hu X."/>
            <person name="Shank E.B."/>
            <person name="Swiecicka I."/>
            <person name="Hansen B.M."/>
            <person name="Andrup L."/>
            <person name="Walker B."/>
            <person name="Young S.K."/>
            <person name="Zeng Q."/>
            <person name="Gargeya S."/>
            <person name="Fitzgerald M."/>
            <person name="Haas B."/>
            <person name="Abouelleil A."/>
            <person name="Alvarado L."/>
            <person name="Arachchi H.M."/>
            <person name="Berlin A.M."/>
            <person name="Chapman S.B."/>
            <person name="Dewar J."/>
            <person name="Goldberg J."/>
            <person name="Griggs A."/>
            <person name="Gujja S."/>
            <person name="Hansen M."/>
            <person name="Howarth C."/>
            <person name="Imamovic A."/>
            <person name="Larimer J."/>
            <person name="McCowan C."/>
            <person name="Murphy C."/>
            <person name="Neiman D."/>
            <person name="Pearson M."/>
            <person name="Priest M."/>
            <person name="Roberts A."/>
            <person name="Saif S."/>
            <person name="Shea T."/>
            <person name="Sisk P."/>
            <person name="Sykes S."/>
            <person name="Wortman J."/>
            <person name="Nusbaum C."/>
            <person name="Birren B."/>
        </authorList>
    </citation>
    <scope>NUCLEOTIDE SEQUENCE [LARGE SCALE GENOMIC DNA]</scope>
    <source>
        <strain evidence="2 3">VD184</strain>
    </source>
</reference>
<dbReference type="RefSeq" id="WP_001995906.1">
    <property type="nucleotide sequence ID" value="NZ_KB976820.1"/>
</dbReference>
<feature type="transmembrane region" description="Helical" evidence="1">
    <location>
        <begin position="158"/>
        <end position="176"/>
    </location>
</feature>
<feature type="transmembrane region" description="Helical" evidence="1">
    <location>
        <begin position="81"/>
        <end position="104"/>
    </location>
</feature>
<feature type="transmembrane region" description="Helical" evidence="1">
    <location>
        <begin position="50"/>
        <end position="69"/>
    </location>
</feature>
<feature type="transmembrane region" description="Helical" evidence="1">
    <location>
        <begin position="124"/>
        <end position="146"/>
    </location>
</feature>
<dbReference type="Proteomes" id="UP000014028">
    <property type="component" value="Unassembled WGS sequence"/>
</dbReference>
<keyword evidence="1" id="KW-0812">Transmembrane</keyword>
<keyword evidence="1" id="KW-0472">Membrane</keyword>
<evidence type="ECO:0008006" key="4">
    <source>
        <dbReference type="Google" id="ProtNLM"/>
    </source>
</evidence>
<protein>
    <recommendedName>
        <fullName evidence="4">Yip1 domain-containing protein</fullName>
    </recommendedName>
</protein>
<dbReference type="AlphaFoldDB" id="A0A9W5RBU0"/>
<gene>
    <name evidence="2" type="ORF">IKC_04154</name>
</gene>